<dbReference type="VEuPathDB" id="ToxoDB:LOC34624627"/>
<feature type="non-terminal residue" evidence="2">
    <location>
        <position position="167"/>
    </location>
</feature>
<sequence>MRALQRSHPRASECVFQSESAEFSNDMPVVRRGGVETLHVLHSAASSASGHIPLPSVTERSSLGEARGKAFFEAAASSSGSPASDKSPSTGSYVSDDLNTPEGLPCNGGGDLEGGGDHNRGNHDGENHSSSASALGECLPPRVAASEASHFEEGGEFAASSPAALQP</sequence>
<gene>
    <name evidence="2" type="ORF">cyc_09189</name>
</gene>
<proteinExistence type="predicted"/>
<keyword evidence="3" id="KW-1185">Reference proteome</keyword>
<dbReference type="InParanoid" id="A0A1D3CR30"/>
<protein>
    <submittedName>
        <fullName evidence="2">Uncharacterized protein</fullName>
    </submittedName>
</protein>
<organism evidence="2 3">
    <name type="scientific">Cyclospora cayetanensis</name>
    <dbReference type="NCBI Taxonomy" id="88456"/>
    <lineage>
        <taxon>Eukaryota</taxon>
        <taxon>Sar</taxon>
        <taxon>Alveolata</taxon>
        <taxon>Apicomplexa</taxon>
        <taxon>Conoidasida</taxon>
        <taxon>Coccidia</taxon>
        <taxon>Eucoccidiorida</taxon>
        <taxon>Eimeriorina</taxon>
        <taxon>Eimeriidae</taxon>
        <taxon>Cyclospora</taxon>
    </lineage>
</organism>
<accession>A0A1D3CR30</accession>
<dbReference type="EMBL" id="JROU02002263">
    <property type="protein sequence ID" value="OEH73633.1"/>
    <property type="molecule type" value="Genomic_DNA"/>
</dbReference>
<name>A0A1D3CR30_9EIME</name>
<dbReference type="Proteomes" id="UP000095192">
    <property type="component" value="Unassembled WGS sequence"/>
</dbReference>
<dbReference type="VEuPathDB" id="ToxoDB:cyc_09189"/>
<reference evidence="2 3" key="1">
    <citation type="journal article" date="2016" name="BMC Genomics">
        <title>Comparative genomics reveals Cyclospora cayetanensis possesses coccidia-like metabolism and invasion components but unique surface antigens.</title>
        <authorList>
            <person name="Liu S."/>
            <person name="Wang L."/>
            <person name="Zheng H."/>
            <person name="Xu Z."/>
            <person name="Roellig D.M."/>
            <person name="Li N."/>
            <person name="Frace M.A."/>
            <person name="Tang K."/>
            <person name="Arrowood M.J."/>
            <person name="Moss D.M."/>
            <person name="Zhang L."/>
            <person name="Feng Y."/>
            <person name="Xiao L."/>
        </authorList>
    </citation>
    <scope>NUCLEOTIDE SEQUENCE [LARGE SCALE GENOMIC DNA]</scope>
    <source>
        <strain evidence="2 3">CHN_HEN01</strain>
    </source>
</reference>
<feature type="region of interest" description="Disordered" evidence="1">
    <location>
        <begin position="1"/>
        <end position="20"/>
    </location>
</feature>
<evidence type="ECO:0000256" key="1">
    <source>
        <dbReference type="SAM" id="MobiDB-lite"/>
    </source>
</evidence>
<feature type="region of interest" description="Disordered" evidence="1">
    <location>
        <begin position="74"/>
        <end position="167"/>
    </location>
</feature>
<evidence type="ECO:0000313" key="2">
    <source>
        <dbReference type="EMBL" id="OEH73633.1"/>
    </source>
</evidence>
<dbReference type="AlphaFoldDB" id="A0A1D3CR30"/>
<feature type="compositionally biased region" description="Low complexity" evidence="1">
    <location>
        <begin position="74"/>
        <end position="89"/>
    </location>
</feature>
<comment type="caution">
    <text evidence="2">The sequence shown here is derived from an EMBL/GenBank/DDBJ whole genome shotgun (WGS) entry which is preliminary data.</text>
</comment>
<evidence type="ECO:0000313" key="3">
    <source>
        <dbReference type="Proteomes" id="UP000095192"/>
    </source>
</evidence>
<feature type="compositionally biased region" description="Basic and acidic residues" evidence="1">
    <location>
        <begin position="115"/>
        <end position="127"/>
    </location>
</feature>